<evidence type="ECO:0000313" key="1">
    <source>
        <dbReference type="EMBL" id="KAF9503999.1"/>
    </source>
</evidence>
<keyword evidence="2" id="KW-1185">Reference proteome</keyword>
<comment type="caution">
    <text evidence="1">The sequence shown here is derived from an EMBL/GenBank/DDBJ whole genome shotgun (WGS) entry which is preliminary data.</text>
</comment>
<sequence>MTINKHVYHTPAEAGFFPLPQYTQPPKLPPEMTIDGTMYHTSALVHSLCENSPNEDMDKPPHEITYHTPAAVGVWFYIITTHPPKQYHMPAQAGVVVQQTEGLSILSSLSVGFSDAGVKFLFTNEKPLEVGKTGIEVGVLCSLRILHPLSAL</sequence>
<proteinExistence type="predicted"/>
<reference evidence="1" key="1">
    <citation type="journal article" date="2020" name="Nat. Commun.">
        <title>Large-scale genome sequencing of mycorrhizal fungi provides insights into the early evolution of symbiotic traits.</title>
        <authorList>
            <person name="Miyauchi S."/>
            <person name="Kiss E."/>
            <person name="Kuo A."/>
            <person name="Drula E."/>
            <person name="Kohler A."/>
            <person name="Sanchez-Garcia M."/>
            <person name="Morin E."/>
            <person name="Andreopoulos B."/>
            <person name="Barry K.W."/>
            <person name="Bonito G."/>
            <person name="Buee M."/>
            <person name="Carver A."/>
            <person name="Chen C."/>
            <person name="Cichocki N."/>
            <person name="Clum A."/>
            <person name="Culley D."/>
            <person name="Crous P.W."/>
            <person name="Fauchery L."/>
            <person name="Girlanda M."/>
            <person name="Hayes R.D."/>
            <person name="Keri Z."/>
            <person name="LaButti K."/>
            <person name="Lipzen A."/>
            <person name="Lombard V."/>
            <person name="Magnuson J."/>
            <person name="Maillard F."/>
            <person name="Murat C."/>
            <person name="Nolan M."/>
            <person name="Ohm R.A."/>
            <person name="Pangilinan J."/>
            <person name="Pereira M.F."/>
            <person name="Perotto S."/>
            <person name="Peter M."/>
            <person name="Pfister S."/>
            <person name="Riley R."/>
            <person name="Sitrit Y."/>
            <person name="Stielow J.B."/>
            <person name="Szollosi G."/>
            <person name="Zifcakova L."/>
            <person name="Stursova M."/>
            <person name="Spatafora J.W."/>
            <person name="Tedersoo L."/>
            <person name="Vaario L.M."/>
            <person name="Yamada A."/>
            <person name="Yan M."/>
            <person name="Wang P."/>
            <person name="Xu J."/>
            <person name="Bruns T."/>
            <person name="Baldrian P."/>
            <person name="Vilgalys R."/>
            <person name="Dunand C."/>
            <person name="Henrissat B."/>
            <person name="Grigoriev I.V."/>
            <person name="Hibbett D."/>
            <person name="Nagy L.G."/>
            <person name="Martin F.M."/>
        </authorList>
    </citation>
    <scope>NUCLEOTIDE SEQUENCE</scope>
    <source>
        <strain evidence="1">UP504</strain>
    </source>
</reference>
<name>A0A9P6AF33_9AGAM</name>
<accession>A0A9P6AF33</accession>
<dbReference type="AlphaFoldDB" id="A0A9P6AF33"/>
<dbReference type="Proteomes" id="UP000886523">
    <property type="component" value="Unassembled WGS sequence"/>
</dbReference>
<gene>
    <name evidence="1" type="ORF">BS47DRAFT_1369113</name>
</gene>
<evidence type="ECO:0000313" key="2">
    <source>
        <dbReference type="Proteomes" id="UP000886523"/>
    </source>
</evidence>
<dbReference type="EMBL" id="MU129276">
    <property type="protein sequence ID" value="KAF9503999.1"/>
    <property type="molecule type" value="Genomic_DNA"/>
</dbReference>
<protein>
    <submittedName>
        <fullName evidence="1">Uncharacterized protein</fullName>
    </submittedName>
</protein>
<organism evidence="1 2">
    <name type="scientific">Hydnum rufescens UP504</name>
    <dbReference type="NCBI Taxonomy" id="1448309"/>
    <lineage>
        <taxon>Eukaryota</taxon>
        <taxon>Fungi</taxon>
        <taxon>Dikarya</taxon>
        <taxon>Basidiomycota</taxon>
        <taxon>Agaricomycotina</taxon>
        <taxon>Agaricomycetes</taxon>
        <taxon>Cantharellales</taxon>
        <taxon>Hydnaceae</taxon>
        <taxon>Hydnum</taxon>
    </lineage>
</organism>